<reference evidence="2" key="3">
    <citation type="journal article" date="2017" name="Nature">
        <title>Genome sequence of the progenitor of the wheat D genome Aegilops tauschii.</title>
        <authorList>
            <person name="Luo M.C."/>
            <person name="Gu Y.Q."/>
            <person name="Puiu D."/>
            <person name="Wang H."/>
            <person name="Twardziok S.O."/>
            <person name="Deal K.R."/>
            <person name="Huo N."/>
            <person name="Zhu T."/>
            <person name="Wang L."/>
            <person name="Wang Y."/>
            <person name="McGuire P.E."/>
            <person name="Liu S."/>
            <person name="Long H."/>
            <person name="Ramasamy R.K."/>
            <person name="Rodriguez J.C."/>
            <person name="Van S.L."/>
            <person name="Yuan L."/>
            <person name="Wang Z."/>
            <person name="Xia Z."/>
            <person name="Xiao L."/>
            <person name="Anderson O.D."/>
            <person name="Ouyang S."/>
            <person name="Liang Y."/>
            <person name="Zimin A.V."/>
            <person name="Pertea G."/>
            <person name="Qi P."/>
            <person name="Bennetzen J.L."/>
            <person name="Dai X."/>
            <person name="Dawson M.W."/>
            <person name="Muller H.G."/>
            <person name="Kugler K."/>
            <person name="Rivarola-Duarte L."/>
            <person name="Spannagl M."/>
            <person name="Mayer K.F.X."/>
            <person name="Lu F.H."/>
            <person name="Bevan M.W."/>
            <person name="Leroy P."/>
            <person name="Li P."/>
            <person name="You F.M."/>
            <person name="Sun Q."/>
            <person name="Liu Z."/>
            <person name="Lyons E."/>
            <person name="Wicker T."/>
            <person name="Salzberg S.L."/>
            <person name="Devos K.M."/>
            <person name="Dvorak J."/>
        </authorList>
    </citation>
    <scope>NUCLEOTIDE SEQUENCE [LARGE SCALE GENOMIC DNA]</scope>
    <source>
        <strain evidence="2">cv. AL8/78</strain>
    </source>
</reference>
<dbReference type="Proteomes" id="UP000015105">
    <property type="component" value="Chromosome 1D"/>
</dbReference>
<accession>A0A452YS44</accession>
<reference evidence="2" key="4">
    <citation type="submission" date="2019-03" db="UniProtKB">
        <authorList>
            <consortium name="EnsemblPlants"/>
        </authorList>
    </citation>
    <scope>IDENTIFICATION</scope>
</reference>
<reference evidence="3" key="2">
    <citation type="journal article" date="2017" name="Nat. Plants">
        <title>The Aegilops tauschii genome reveals multiple impacts of transposons.</title>
        <authorList>
            <person name="Zhao G."/>
            <person name="Zou C."/>
            <person name="Li K."/>
            <person name="Wang K."/>
            <person name="Li T."/>
            <person name="Gao L."/>
            <person name="Zhang X."/>
            <person name="Wang H."/>
            <person name="Yang Z."/>
            <person name="Liu X."/>
            <person name="Jiang W."/>
            <person name="Mao L."/>
            <person name="Kong X."/>
            <person name="Jiao Y."/>
            <person name="Jia J."/>
        </authorList>
    </citation>
    <scope>NUCLEOTIDE SEQUENCE [LARGE SCALE GENOMIC DNA]</scope>
    <source>
        <strain evidence="3">cv. AL8/78</strain>
    </source>
</reference>
<name>A0A452YS44_AEGTS</name>
<feature type="region of interest" description="Disordered" evidence="1">
    <location>
        <begin position="84"/>
        <end position="113"/>
    </location>
</feature>
<dbReference type="EnsemblPlants" id="AET1Gv20516500.1">
    <property type="protein sequence ID" value="AET1Gv20516500.1"/>
    <property type="gene ID" value="AET1Gv20516500"/>
</dbReference>
<evidence type="ECO:0000313" key="2">
    <source>
        <dbReference type="EnsemblPlants" id="AET1Gv20516500.1"/>
    </source>
</evidence>
<reference evidence="2" key="5">
    <citation type="journal article" date="2021" name="G3 (Bethesda)">
        <title>Aegilops tauschii genome assembly Aet v5.0 features greater sequence contiguity and improved annotation.</title>
        <authorList>
            <person name="Wang L."/>
            <person name="Zhu T."/>
            <person name="Rodriguez J.C."/>
            <person name="Deal K.R."/>
            <person name="Dubcovsky J."/>
            <person name="McGuire P.E."/>
            <person name="Lux T."/>
            <person name="Spannagl M."/>
            <person name="Mayer K.F.X."/>
            <person name="Baldrich P."/>
            <person name="Meyers B.C."/>
            <person name="Huo N."/>
            <person name="Gu Y.Q."/>
            <person name="Zhou H."/>
            <person name="Devos K.M."/>
            <person name="Bennetzen J.L."/>
            <person name="Unver T."/>
            <person name="Budak H."/>
            <person name="Gulick P.J."/>
            <person name="Galiba G."/>
            <person name="Kalapos B."/>
            <person name="Nelson D.R."/>
            <person name="Li P."/>
            <person name="You F.M."/>
            <person name="Luo M.C."/>
            <person name="Dvorak J."/>
        </authorList>
    </citation>
    <scope>NUCLEOTIDE SEQUENCE [LARGE SCALE GENOMIC DNA]</scope>
    <source>
        <strain evidence="2">cv. AL8/78</strain>
    </source>
</reference>
<organism evidence="2 3">
    <name type="scientific">Aegilops tauschii subsp. strangulata</name>
    <name type="common">Goatgrass</name>
    <dbReference type="NCBI Taxonomy" id="200361"/>
    <lineage>
        <taxon>Eukaryota</taxon>
        <taxon>Viridiplantae</taxon>
        <taxon>Streptophyta</taxon>
        <taxon>Embryophyta</taxon>
        <taxon>Tracheophyta</taxon>
        <taxon>Spermatophyta</taxon>
        <taxon>Magnoliopsida</taxon>
        <taxon>Liliopsida</taxon>
        <taxon>Poales</taxon>
        <taxon>Poaceae</taxon>
        <taxon>BOP clade</taxon>
        <taxon>Pooideae</taxon>
        <taxon>Triticodae</taxon>
        <taxon>Triticeae</taxon>
        <taxon>Triticinae</taxon>
        <taxon>Aegilops</taxon>
    </lineage>
</organism>
<evidence type="ECO:0000313" key="3">
    <source>
        <dbReference type="Proteomes" id="UP000015105"/>
    </source>
</evidence>
<evidence type="ECO:0000256" key="1">
    <source>
        <dbReference type="SAM" id="MobiDB-lite"/>
    </source>
</evidence>
<reference evidence="3" key="1">
    <citation type="journal article" date="2014" name="Science">
        <title>Ancient hybridizations among the ancestral genomes of bread wheat.</title>
        <authorList>
            <consortium name="International Wheat Genome Sequencing Consortium,"/>
            <person name="Marcussen T."/>
            <person name="Sandve S.R."/>
            <person name="Heier L."/>
            <person name="Spannagl M."/>
            <person name="Pfeifer M."/>
            <person name="Jakobsen K.S."/>
            <person name="Wulff B.B."/>
            <person name="Steuernagel B."/>
            <person name="Mayer K.F."/>
            <person name="Olsen O.A."/>
        </authorList>
    </citation>
    <scope>NUCLEOTIDE SEQUENCE [LARGE SCALE GENOMIC DNA]</scope>
    <source>
        <strain evidence="3">cv. AL8/78</strain>
    </source>
</reference>
<feature type="region of interest" description="Disordered" evidence="1">
    <location>
        <begin position="22"/>
        <end position="63"/>
    </location>
</feature>
<keyword evidence="3" id="KW-1185">Reference proteome</keyword>
<proteinExistence type="predicted"/>
<protein>
    <submittedName>
        <fullName evidence="2">Uncharacterized protein</fullName>
    </submittedName>
</protein>
<sequence length="113" mass="12119">PRTSSRDGGAACPRVLIRLPCIGSPPGHPDHPPAEHEAGGEARLEPSFSFTRPPRNANETEVPNQSISFRFRIPWGRARVAFPLRPPRRHPPPSNLQAAPPGLVVATGGARDG</sequence>
<dbReference type="Gramene" id="AET1Gv20516500.1">
    <property type="protein sequence ID" value="AET1Gv20516500.1"/>
    <property type="gene ID" value="AET1Gv20516500"/>
</dbReference>
<dbReference type="AlphaFoldDB" id="A0A452YS44"/>
<feature type="compositionally biased region" description="Basic and acidic residues" evidence="1">
    <location>
        <begin position="28"/>
        <end position="44"/>
    </location>
</feature>